<feature type="region of interest" description="Disordered" evidence="3">
    <location>
        <begin position="1"/>
        <end position="55"/>
    </location>
</feature>
<dbReference type="InterPro" id="IPR013761">
    <property type="entry name" value="SAM/pointed_sf"/>
</dbReference>
<dbReference type="AlphaFoldDB" id="A0A7J5ZBL2"/>
<evidence type="ECO:0000256" key="2">
    <source>
        <dbReference type="ARBA" id="ARBA00023043"/>
    </source>
</evidence>
<dbReference type="PANTHER" id="PTHR24174">
    <property type="entry name" value="ANKYRIN REPEAT AND STERILE ALPHA MOTIF DOMAIN-CONTAINING PROTEIN 1"/>
    <property type="match status" value="1"/>
</dbReference>
<evidence type="ECO:0000259" key="4">
    <source>
        <dbReference type="Pfam" id="PF00536"/>
    </source>
</evidence>
<dbReference type="EMBL" id="JAAKFY010000003">
    <property type="protein sequence ID" value="KAF3858960.1"/>
    <property type="molecule type" value="Genomic_DNA"/>
</dbReference>
<proteinExistence type="predicted"/>
<dbReference type="Gene3D" id="1.10.150.50">
    <property type="entry name" value="Transcription Factor, Ets-1"/>
    <property type="match status" value="1"/>
</dbReference>
<evidence type="ECO:0000313" key="5">
    <source>
        <dbReference type="EMBL" id="KAF3858960.1"/>
    </source>
</evidence>
<protein>
    <recommendedName>
        <fullName evidence="4">SAM domain-containing protein</fullName>
    </recommendedName>
</protein>
<comment type="caution">
    <text evidence="5">The sequence shown here is derived from an EMBL/GenBank/DDBJ whole genome shotgun (WGS) entry which is preliminary data.</text>
</comment>
<evidence type="ECO:0000256" key="1">
    <source>
        <dbReference type="ARBA" id="ARBA00022737"/>
    </source>
</evidence>
<keyword evidence="2" id="KW-0040">ANK repeat</keyword>
<accession>A0A7J5ZBL2</accession>
<dbReference type="PANTHER" id="PTHR24174:SF18">
    <property type="entry name" value="CASKIN-2"/>
    <property type="match status" value="1"/>
</dbReference>
<feature type="compositionally biased region" description="Basic and acidic residues" evidence="3">
    <location>
        <begin position="11"/>
        <end position="26"/>
    </location>
</feature>
<gene>
    <name evidence="5" type="ORF">F7725_021359</name>
</gene>
<dbReference type="Proteomes" id="UP000518266">
    <property type="component" value="Unassembled WGS sequence"/>
</dbReference>
<dbReference type="OrthoDB" id="6156898at2759"/>
<dbReference type="Pfam" id="PF00536">
    <property type="entry name" value="SAM_1"/>
    <property type="match status" value="1"/>
</dbReference>
<organism evidence="5 6">
    <name type="scientific">Dissostichus mawsoni</name>
    <name type="common">Antarctic cod</name>
    <dbReference type="NCBI Taxonomy" id="36200"/>
    <lineage>
        <taxon>Eukaryota</taxon>
        <taxon>Metazoa</taxon>
        <taxon>Chordata</taxon>
        <taxon>Craniata</taxon>
        <taxon>Vertebrata</taxon>
        <taxon>Euteleostomi</taxon>
        <taxon>Actinopterygii</taxon>
        <taxon>Neopterygii</taxon>
        <taxon>Teleostei</taxon>
        <taxon>Neoteleostei</taxon>
        <taxon>Acanthomorphata</taxon>
        <taxon>Eupercaria</taxon>
        <taxon>Perciformes</taxon>
        <taxon>Notothenioidei</taxon>
        <taxon>Nototheniidae</taxon>
        <taxon>Dissostichus</taxon>
    </lineage>
</organism>
<feature type="domain" description="SAM" evidence="4">
    <location>
        <begin position="99"/>
        <end position="134"/>
    </location>
</feature>
<sequence>MKQGISVDLGLNRKEGISKERRHEEWDGGSEGGDGNRSGKRSSQRQVNGGTPQRGFVRPAELLEGKVSCVCRRVCVRVCVCVCVCVCFINTPPLHCQDSEAIYQWLCEFQLEQYTSNFILAGYDVPTISRMTPEVIPF</sequence>
<dbReference type="SUPFAM" id="SSF47769">
    <property type="entry name" value="SAM/Pointed domain"/>
    <property type="match status" value="1"/>
</dbReference>
<reference evidence="5 6" key="1">
    <citation type="submission" date="2020-03" db="EMBL/GenBank/DDBJ databases">
        <title>Dissostichus mawsoni Genome sequencing and assembly.</title>
        <authorList>
            <person name="Park H."/>
        </authorList>
    </citation>
    <scope>NUCLEOTIDE SEQUENCE [LARGE SCALE GENOMIC DNA]</scope>
    <source>
        <strain evidence="5">DM0001</strain>
        <tissue evidence="5">Muscle</tissue>
    </source>
</reference>
<name>A0A7J5ZBL2_DISMA</name>
<keyword evidence="1" id="KW-0677">Repeat</keyword>
<keyword evidence="6" id="KW-1185">Reference proteome</keyword>
<evidence type="ECO:0000256" key="3">
    <source>
        <dbReference type="SAM" id="MobiDB-lite"/>
    </source>
</evidence>
<evidence type="ECO:0000313" key="6">
    <source>
        <dbReference type="Proteomes" id="UP000518266"/>
    </source>
</evidence>
<dbReference type="InterPro" id="IPR001660">
    <property type="entry name" value="SAM"/>
</dbReference>
<dbReference type="InterPro" id="IPR033635">
    <property type="entry name" value="ANKS1/Caskin"/>
</dbReference>